<protein>
    <submittedName>
        <fullName evidence="1">Uncharacterized protein</fullName>
    </submittedName>
</protein>
<sequence length="112" mass="12962">MENYWQAVLDLLESLFGIDIQQSPLTFLLGSPLPRLKKHGQKLANLANLILTTSRRVMARNWKKPQLPTATELKTAIQDIRRMEYMAALHNSHLSNYEKVWSPWDILHPPTT</sequence>
<evidence type="ECO:0000313" key="1">
    <source>
        <dbReference type="EMBL" id="OCT98079.1"/>
    </source>
</evidence>
<organism evidence="1 2">
    <name type="scientific">Xenopus laevis</name>
    <name type="common">African clawed frog</name>
    <dbReference type="NCBI Taxonomy" id="8355"/>
    <lineage>
        <taxon>Eukaryota</taxon>
        <taxon>Metazoa</taxon>
        <taxon>Chordata</taxon>
        <taxon>Craniata</taxon>
        <taxon>Vertebrata</taxon>
        <taxon>Euteleostomi</taxon>
        <taxon>Amphibia</taxon>
        <taxon>Batrachia</taxon>
        <taxon>Anura</taxon>
        <taxon>Pipoidea</taxon>
        <taxon>Pipidae</taxon>
        <taxon>Xenopodinae</taxon>
        <taxon>Xenopus</taxon>
        <taxon>Xenopus</taxon>
    </lineage>
</organism>
<dbReference type="AlphaFoldDB" id="A0A974DTW2"/>
<reference evidence="2" key="1">
    <citation type="journal article" date="2016" name="Nature">
        <title>Genome evolution in the allotetraploid frog Xenopus laevis.</title>
        <authorList>
            <person name="Session A.M."/>
            <person name="Uno Y."/>
            <person name="Kwon T."/>
            <person name="Chapman J.A."/>
            <person name="Toyoda A."/>
            <person name="Takahashi S."/>
            <person name="Fukui A."/>
            <person name="Hikosaka A."/>
            <person name="Suzuki A."/>
            <person name="Kondo M."/>
            <person name="van Heeringen S.J."/>
            <person name="Quigley I."/>
            <person name="Heinz S."/>
            <person name="Ogino H."/>
            <person name="Ochi H."/>
            <person name="Hellsten U."/>
            <person name="Lyons J.B."/>
            <person name="Simakov O."/>
            <person name="Putnam N."/>
            <person name="Stites J."/>
            <person name="Kuroki Y."/>
            <person name="Tanaka T."/>
            <person name="Michiue T."/>
            <person name="Watanabe M."/>
            <person name="Bogdanovic O."/>
            <person name="Lister R."/>
            <person name="Georgiou G."/>
            <person name="Paranjpe S.S."/>
            <person name="van Kruijsbergen I."/>
            <person name="Shu S."/>
            <person name="Carlson J."/>
            <person name="Kinoshita T."/>
            <person name="Ohta Y."/>
            <person name="Mawaribuchi S."/>
            <person name="Jenkins J."/>
            <person name="Grimwood J."/>
            <person name="Schmutz J."/>
            <person name="Mitros T."/>
            <person name="Mozaffari S.V."/>
            <person name="Suzuki Y."/>
            <person name="Haramoto Y."/>
            <person name="Yamamoto T.S."/>
            <person name="Takagi C."/>
            <person name="Heald R."/>
            <person name="Miller K."/>
            <person name="Haudenschild C."/>
            <person name="Kitzman J."/>
            <person name="Nakayama T."/>
            <person name="Izutsu Y."/>
            <person name="Robert J."/>
            <person name="Fortriede J."/>
            <person name="Burns K."/>
            <person name="Lotay V."/>
            <person name="Karimi K."/>
            <person name="Yasuoka Y."/>
            <person name="Dichmann D.S."/>
            <person name="Flajnik M.F."/>
            <person name="Houston D.W."/>
            <person name="Shendure J."/>
            <person name="DuPasquier L."/>
            <person name="Vize P.D."/>
            <person name="Zorn A.M."/>
            <person name="Ito M."/>
            <person name="Marcotte E.M."/>
            <person name="Wallingford J.B."/>
            <person name="Ito Y."/>
            <person name="Asashima M."/>
            <person name="Ueno N."/>
            <person name="Matsuda Y."/>
            <person name="Veenstra G.J."/>
            <person name="Fujiyama A."/>
            <person name="Harland R.M."/>
            <person name="Taira M."/>
            <person name="Rokhsar D.S."/>
        </authorList>
    </citation>
    <scope>NUCLEOTIDE SEQUENCE [LARGE SCALE GENOMIC DNA]</scope>
    <source>
        <strain evidence="2">J</strain>
    </source>
</reference>
<accession>A0A974DTW2</accession>
<name>A0A974DTW2_XENLA</name>
<dbReference type="EMBL" id="CM004467">
    <property type="protein sequence ID" value="OCT98079.1"/>
    <property type="molecule type" value="Genomic_DNA"/>
</dbReference>
<evidence type="ECO:0000313" key="2">
    <source>
        <dbReference type="Proteomes" id="UP000694892"/>
    </source>
</evidence>
<gene>
    <name evidence="1" type="ORF">XELAEV_18010307mg</name>
</gene>
<dbReference type="Proteomes" id="UP000694892">
    <property type="component" value="Chromosome 1S"/>
</dbReference>
<proteinExistence type="predicted"/>